<keyword evidence="5" id="KW-1185">Reference proteome</keyword>
<feature type="binding site" evidence="2">
    <location>
        <position position="59"/>
    </location>
    <ligand>
        <name>substrate</name>
    </ligand>
</feature>
<dbReference type="InterPro" id="IPR013078">
    <property type="entry name" value="His_Pase_superF_clade-1"/>
</dbReference>
<feature type="active site" description="Tele-phosphohistidine intermediate" evidence="1">
    <location>
        <position position="10"/>
    </location>
</feature>
<dbReference type="Pfam" id="PF00300">
    <property type="entry name" value="His_Phos_1"/>
    <property type="match status" value="1"/>
</dbReference>
<dbReference type="GO" id="GO:0005737">
    <property type="term" value="C:cytoplasm"/>
    <property type="evidence" value="ECO:0007669"/>
    <property type="project" value="TreeGrafter"/>
</dbReference>
<sequence>MSRTLVLLRHGQTAWNLERRAQGHTDIPLDETGREQARAVAVAIAALEPAALWSSDLLRASATADEVARTTGLDVRTDERLREFDVGDRSGMTIAEFEAAFPTQHAAWQATGGLFESAEGVPGAESSDDVAERIVPALREALSSVGTGETVCVVGHGASSKVGLTALLGWDRVMGRTLRGMDNCGWATLVETGPDEGLRLVAYNRVAPDFTTAGAVG</sequence>
<dbReference type="EMBL" id="CP049866">
    <property type="protein sequence ID" value="QIK75972.1"/>
    <property type="molecule type" value="Genomic_DNA"/>
</dbReference>
<dbReference type="Proteomes" id="UP000502035">
    <property type="component" value="Chromosome"/>
</dbReference>
<evidence type="ECO:0000256" key="2">
    <source>
        <dbReference type="PIRSR" id="PIRSR613078-2"/>
    </source>
</evidence>
<dbReference type="PROSITE" id="PS00175">
    <property type="entry name" value="PG_MUTASE"/>
    <property type="match status" value="1"/>
</dbReference>
<dbReference type="SMART" id="SM00855">
    <property type="entry name" value="PGAM"/>
    <property type="match status" value="1"/>
</dbReference>
<evidence type="ECO:0000256" key="1">
    <source>
        <dbReference type="PIRSR" id="PIRSR613078-1"/>
    </source>
</evidence>
<proteinExistence type="predicted"/>
<reference evidence="4 5" key="1">
    <citation type="submission" date="2020-03" db="EMBL/GenBank/DDBJ databases">
        <title>Nocardioides sp. nov., isolated from fish.</title>
        <authorList>
            <person name="Hyun D.-W."/>
            <person name="Bae J.-W."/>
        </authorList>
    </citation>
    <scope>NUCLEOTIDE SEQUENCE [LARGE SCALE GENOMIC DNA]</scope>
    <source>
        <strain evidence="4 5">HDW12A</strain>
    </source>
</reference>
<dbReference type="CDD" id="cd07067">
    <property type="entry name" value="HP_PGM_like"/>
    <property type="match status" value="1"/>
</dbReference>
<dbReference type="InterPro" id="IPR001345">
    <property type="entry name" value="PG/BPGM_mutase_AS"/>
</dbReference>
<dbReference type="PANTHER" id="PTHR48100">
    <property type="entry name" value="BROAD-SPECIFICITY PHOSPHATASE YOR283W-RELATED"/>
    <property type="match status" value="1"/>
</dbReference>
<dbReference type="InterPro" id="IPR050275">
    <property type="entry name" value="PGM_Phosphatase"/>
</dbReference>
<dbReference type="GO" id="GO:0016791">
    <property type="term" value="F:phosphatase activity"/>
    <property type="evidence" value="ECO:0007669"/>
    <property type="project" value="TreeGrafter"/>
</dbReference>
<feature type="site" description="Transition state stabilizer" evidence="3">
    <location>
        <position position="156"/>
    </location>
</feature>
<evidence type="ECO:0000313" key="5">
    <source>
        <dbReference type="Proteomes" id="UP000502035"/>
    </source>
</evidence>
<dbReference type="Gene3D" id="3.40.50.1240">
    <property type="entry name" value="Phosphoglycerate mutase-like"/>
    <property type="match status" value="1"/>
</dbReference>
<dbReference type="SUPFAM" id="SSF53254">
    <property type="entry name" value="Phosphoglycerate mutase-like"/>
    <property type="match status" value="1"/>
</dbReference>
<dbReference type="KEGG" id="npi:G7071_11500"/>
<dbReference type="RefSeq" id="WP_166318778.1">
    <property type="nucleotide sequence ID" value="NZ_CP049866.1"/>
</dbReference>
<feature type="active site" description="Proton donor/acceptor" evidence="1">
    <location>
        <position position="83"/>
    </location>
</feature>
<accession>A0A6G7YGN9</accession>
<evidence type="ECO:0000256" key="3">
    <source>
        <dbReference type="PIRSR" id="PIRSR613078-3"/>
    </source>
</evidence>
<protein>
    <submittedName>
        <fullName evidence="4">Histidine phosphatase family protein</fullName>
    </submittedName>
</protein>
<organism evidence="4 5">
    <name type="scientific">Nocardioides piscis</name>
    <dbReference type="NCBI Taxonomy" id="2714938"/>
    <lineage>
        <taxon>Bacteria</taxon>
        <taxon>Bacillati</taxon>
        <taxon>Actinomycetota</taxon>
        <taxon>Actinomycetes</taxon>
        <taxon>Propionibacteriales</taxon>
        <taxon>Nocardioidaceae</taxon>
        <taxon>Nocardioides</taxon>
    </lineage>
</organism>
<feature type="binding site" evidence="2">
    <location>
        <begin position="9"/>
        <end position="16"/>
    </location>
    <ligand>
        <name>substrate</name>
    </ligand>
</feature>
<dbReference type="InterPro" id="IPR029033">
    <property type="entry name" value="His_PPase_superfam"/>
</dbReference>
<evidence type="ECO:0000313" key="4">
    <source>
        <dbReference type="EMBL" id="QIK75972.1"/>
    </source>
</evidence>
<name>A0A6G7YGN9_9ACTN</name>
<gene>
    <name evidence="4" type="ORF">G7071_11500</name>
</gene>
<dbReference type="PANTHER" id="PTHR48100:SF62">
    <property type="entry name" value="GLUCOSYL-3-PHOSPHOGLYCERATE PHOSPHATASE"/>
    <property type="match status" value="1"/>
</dbReference>
<dbReference type="AlphaFoldDB" id="A0A6G7YGN9"/>